<sequence length="101" mass="11222">MTRPPAGPDSPDQSTDPLVSAVRQRGDRHRQARLRGEPGVTRRLAQIGVLGWIIVMPMLAGTFLGRWLDRTLNSGLFWTAPLLMLGLALGCWSAWKWMGRA</sequence>
<protein>
    <submittedName>
        <fullName evidence="3">ATP synthase protein I</fullName>
    </submittedName>
</protein>
<dbReference type="InterPro" id="IPR032820">
    <property type="entry name" value="ATPase_put"/>
</dbReference>
<proteinExistence type="predicted"/>
<reference evidence="3 4" key="1">
    <citation type="submission" date="2020-08" db="EMBL/GenBank/DDBJ databases">
        <title>Genomic Encyclopedia of Type Strains, Phase IV (KMG-IV): sequencing the most valuable type-strain genomes for metagenomic binning, comparative biology and taxonomic classification.</title>
        <authorList>
            <person name="Goeker M."/>
        </authorList>
    </citation>
    <scope>NUCLEOTIDE SEQUENCE [LARGE SCALE GENOMIC DNA]</scope>
    <source>
        <strain evidence="3 4">DSM 22198</strain>
    </source>
</reference>
<feature type="transmembrane region" description="Helical" evidence="2">
    <location>
        <begin position="44"/>
        <end position="64"/>
    </location>
</feature>
<keyword evidence="2" id="KW-1133">Transmembrane helix</keyword>
<gene>
    <name evidence="3" type="ORF">FHS74_004825</name>
</gene>
<keyword evidence="2" id="KW-0812">Transmembrane</keyword>
<evidence type="ECO:0000256" key="1">
    <source>
        <dbReference type="SAM" id="MobiDB-lite"/>
    </source>
</evidence>
<feature type="transmembrane region" description="Helical" evidence="2">
    <location>
        <begin position="76"/>
        <end position="95"/>
    </location>
</feature>
<accession>A0A7X0B1W3</accession>
<dbReference type="AlphaFoldDB" id="A0A7X0B1W3"/>
<evidence type="ECO:0000313" key="4">
    <source>
        <dbReference type="Proteomes" id="UP000539175"/>
    </source>
</evidence>
<evidence type="ECO:0000256" key="2">
    <source>
        <dbReference type="SAM" id="Phobius"/>
    </source>
</evidence>
<keyword evidence="2" id="KW-0472">Membrane</keyword>
<evidence type="ECO:0000313" key="3">
    <source>
        <dbReference type="EMBL" id="MBB6254239.1"/>
    </source>
</evidence>
<dbReference type="Pfam" id="PF09527">
    <property type="entry name" value="ATPase_gene1"/>
    <property type="match status" value="1"/>
</dbReference>
<dbReference type="InterPro" id="IPR011744">
    <property type="entry name" value="ATPase_gene1"/>
</dbReference>
<dbReference type="NCBIfam" id="TIGR02230">
    <property type="entry name" value="ATPase_gene1"/>
    <property type="match status" value="1"/>
</dbReference>
<dbReference type="EMBL" id="JACIIZ010000016">
    <property type="protein sequence ID" value="MBB6254239.1"/>
    <property type="molecule type" value="Genomic_DNA"/>
</dbReference>
<feature type="region of interest" description="Disordered" evidence="1">
    <location>
        <begin position="1"/>
        <end position="35"/>
    </location>
</feature>
<dbReference type="Proteomes" id="UP000539175">
    <property type="component" value="Unassembled WGS sequence"/>
</dbReference>
<name>A0A7X0B1W3_9PROT</name>
<dbReference type="RefSeq" id="WP_184806409.1">
    <property type="nucleotide sequence ID" value="NZ_JACIIZ010000016.1"/>
</dbReference>
<comment type="caution">
    <text evidence="3">The sequence shown here is derived from an EMBL/GenBank/DDBJ whole genome shotgun (WGS) entry which is preliminary data.</text>
</comment>
<keyword evidence="4" id="KW-1185">Reference proteome</keyword>
<organism evidence="3 4">
    <name type="scientific">Nitrospirillum iridis</name>
    <dbReference type="NCBI Taxonomy" id="765888"/>
    <lineage>
        <taxon>Bacteria</taxon>
        <taxon>Pseudomonadati</taxon>
        <taxon>Pseudomonadota</taxon>
        <taxon>Alphaproteobacteria</taxon>
        <taxon>Rhodospirillales</taxon>
        <taxon>Azospirillaceae</taxon>
        <taxon>Nitrospirillum</taxon>
    </lineage>
</organism>